<protein>
    <submittedName>
        <fullName evidence="2">Uncharacterized protein</fullName>
    </submittedName>
</protein>
<dbReference type="STRING" id="929556.Solca_3614"/>
<dbReference type="AlphaFoldDB" id="H8KLB6"/>
<accession>H8KLB6</accession>
<keyword evidence="1" id="KW-1133">Transmembrane helix</keyword>
<dbReference type="Proteomes" id="UP000007590">
    <property type="component" value="Chromosome"/>
</dbReference>
<keyword evidence="1" id="KW-0472">Membrane</keyword>
<proteinExistence type="predicted"/>
<dbReference type="KEGG" id="scn:Solca_3614"/>
<reference evidence="2" key="1">
    <citation type="submission" date="2012-02" db="EMBL/GenBank/DDBJ databases">
        <title>The complete genome of Solitalea canadensis DSM 3403.</title>
        <authorList>
            <consortium name="US DOE Joint Genome Institute (JGI-PGF)"/>
            <person name="Lucas S."/>
            <person name="Copeland A."/>
            <person name="Lapidus A."/>
            <person name="Glavina del Rio T."/>
            <person name="Dalin E."/>
            <person name="Tice H."/>
            <person name="Bruce D."/>
            <person name="Goodwin L."/>
            <person name="Pitluck S."/>
            <person name="Peters L."/>
            <person name="Ovchinnikova G."/>
            <person name="Lu M."/>
            <person name="Kyrpides N."/>
            <person name="Mavromatis K."/>
            <person name="Ivanova N."/>
            <person name="Brettin T."/>
            <person name="Detter J.C."/>
            <person name="Han C."/>
            <person name="Larimer F."/>
            <person name="Land M."/>
            <person name="Hauser L."/>
            <person name="Markowitz V."/>
            <person name="Cheng J.-F."/>
            <person name="Hugenholtz P."/>
            <person name="Woyke T."/>
            <person name="Wu D."/>
            <person name="Spring S."/>
            <person name="Schroeder M."/>
            <person name="Kopitz M."/>
            <person name="Brambilla E."/>
            <person name="Klenk H.-P."/>
            <person name="Eisen J.A."/>
        </authorList>
    </citation>
    <scope>NUCLEOTIDE SEQUENCE</scope>
    <source>
        <strain evidence="2">DSM 3403</strain>
    </source>
</reference>
<gene>
    <name evidence="2" type="ordered locus">Solca_3614</name>
</gene>
<sequence length="115" mass="13233">MTVYFKIVVDLYPDDSLTIMKFNFKTFLIATIFCCALTFVTLVATAARDEGTGGHGVLVKTFEKLFYIFRFPTHALLFRFMNGSVFFVGLLINCIFYGFVVERAFSFYKSRNLKV</sequence>
<evidence type="ECO:0000313" key="3">
    <source>
        <dbReference type="Proteomes" id="UP000007590"/>
    </source>
</evidence>
<evidence type="ECO:0000313" key="2">
    <source>
        <dbReference type="EMBL" id="AFD08618.1"/>
    </source>
</evidence>
<feature type="transmembrane region" description="Helical" evidence="1">
    <location>
        <begin position="27"/>
        <end position="47"/>
    </location>
</feature>
<dbReference type="HOGENOM" id="CLU_2107403_0_0_10"/>
<keyword evidence="1" id="KW-0812">Transmembrane</keyword>
<organism evidence="2 3">
    <name type="scientific">Solitalea canadensis (strain ATCC 29591 / DSM 3403 / JCM 21819 / LMG 8368 / NBRC 15130 / NCIMB 12057 / USAM 9D)</name>
    <name type="common">Flexibacter canadensis</name>
    <dbReference type="NCBI Taxonomy" id="929556"/>
    <lineage>
        <taxon>Bacteria</taxon>
        <taxon>Pseudomonadati</taxon>
        <taxon>Bacteroidota</taxon>
        <taxon>Sphingobacteriia</taxon>
        <taxon>Sphingobacteriales</taxon>
        <taxon>Sphingobacteriaceae</taxon>
        <taxon>Solitalea</taxon>
    </lineage>
</organism>
<dbReference type="eggNOG" id="ENOG502ZRDX">
    <property type="taxonomic scope" value="Bacteria"/>
</dbReference>
<evidence type="ECO:0000256" key="1">
    <source>
        <dbReference type="SAM" id="Phobius"/>
    </source>
</evidence>
<keyword evidence="3" id="KW-1185">Reference proteome</keyword>
<name>H8KLB6_SOLCM</name>
<feature type="transmembrane region" description="Helical" evidence="1">
    <location>
        <begin position="80"/>
        <end position="101"/>
    </location>
</feature>
<dbReference type="EMBL" id="CP003349">
    <property type="protein sequence ID" value="AFD08618.1"/>
    <property type="molecule type" value="Genomic_DNA"/>
</dbReference>